<feature type="domain" description="AB hydrolase-1" evidence="1">
    <location>
        <begin position="35"/>
        <end position="260"/>
    </location>
</feature>
<dbReference type="EMBL" id="BAABJQ010000010">
    <property type="protein sequence ID" value="GAA5188217.1"/>
    <property type="molecule type" value="Genomic_DNA"/>
</dbReference>
<reference evidence="3" key="1">
    <citation type="journal article" date="2019" name="Int. J. Syst. Evol. Microbiol.">
        <title>The Global Catalogue of Microorganisms (GCM) 10K type strain sequencing project: providing services to taxonomists for standard genome sequencing and annotation.</title>
        <authorList>
            <consortium name="The Broad Institute Genomics Platform"/>
            <consortium name="The Broad Institute Genome Sequencing Center for Infectious Disease"/>
            <person name="Wu L."/>
            <person name="Ma J."/>
        </authorList>
    </citation>
    <scope>NUCLEOTIDE SEQUENCE [LARGE SCALE GENOMIC DNA]</scope>
    <source>
        <strain evidence="3">JCM 18304</strain>
    </source>
</reference>
<dbReference type="PANTHER" id="PTHR43194">
    <property type="entry name" value="HYDROLASE ALPHA/BETA FOLD FAMILY"/>
    <property type="match status" value="1"/>
</dbReference>
<dbReference type="SUPFAM" id="SSF53474">
    <property type="entry name" value="alpha/beta-Hydrolases"/>
    <property type="match status" value="1"/>
</dbReference>
<proteinExistence type="predicted"/>
<evidence type="ECO:0000313" key="3">
    <source>
        <dbReference type="Proteomes" id="UP001501570"/>
    </source>
</evidence>
<dbReference type="InterPro" id="IPR050228">
    <property type="entry name" value="Carboxylesterase_BioH"/>
</dbReference>
<dbReference type="Gene3D" id="3.40.50.1820">
    <property type="entry name" value="alpha/beta hydrolase"/>
    <property type="match status" value="1"/>
</dbReference>
<dbReference type="GO" id="GO:0016787">
    <property type="term" value="F:hydrolase activity"/>
    <property type="evidence" value="ECO:0007669"/>
    <property type="project" value="UniProtKB-KW"/>
</dbReference>
<evidence type="ECO:0000259" key="1">
    <source>
        <dbReference type="Pfam" id="PF12697"/>
    </source>
</evidence>
<accession>A0ABP9RW83</accession>
<gene>
    <name evidence="2" type="ORF">GCM10023322_38370</name>
</gene>
<dbReference type="InterPro" id="IPR029058">
    <property type="entry name" value="AB_hydrolase_fold"/>
</dbReference>
<organism evidence="2 3">
    <name type="scientific">Rugosimonospora acidiphila</name>
    <dbReference type="NCBI Taxonomy" id="556531"/>
    <lineage>
        <taxon>Bacteria</taxon>
        <taxon>Bacillati</taxon>
        <taxon>Actinomycetota</taxon>
        <taxon>Actinomycetes</taxon>
        <taxon>Micromonosporales</taxon>
        <taxon>Micromonosporaceae</taxon>
        <taxon>Rugosimonospora</taxon>
    </lineage>
</organism>
<dbReference type="Pfam" id="PF12697">
    <property type="entry name" value="Abhydrolase_6"/>
    <property type="match status" value="1"/>
</dbReference>
<protein>
    <submittedName>
        <fullName evidence="2">Alpha/beta hydrolase</fullName>
    </submittedName>
</protein>
<dbReference type="Proteomes" id="UP001501570">
    <property type="component" value="Unassembled WGS sequence"/>
</dbReference>
<keyword evidence="2" id="KW-0378">Hydrolase</keyword>
<name>A0ABP9RW83_9ACTN</name>
<dbReference type="PANTHER" id="PTHR43194:SF5">
    <property type="entry name" value="PIMELOYL-[ACYL-CARRIER PROTEIN] METHYL ESTER ESTERASE"/>
    <property type="match status" value="1"/>
</dbReference>
<dbReference type="InterPro" id="IPR000073">
    <property type="entry name" value="AB_hydrolase_1"/>
</dbReference>
<dbReference type="RefSeq" id="WP_345631344.1">
    <property type="nucleotide sequence ID" value="NZ_BAABJQ010000010.1"/>
</dbReference>
<keyword evidence="3" id="KW-1185">Reference proteome</keyword>
<sequence length="287" mass="30624">MNPATRTVTSADGTAIGYDRTGEGPALVLVDGAFCSRSFGPMPELAPLLAPNFTVYNYDRRGRGQSGDTQPYAAEREIDDLEALIDAAGAPVHLFGISSGAVLAMRATAALPGKVRSLAVYEPPLLVDRSRPAPPEDYRKQVDDLIAAGRNGNVVSFFMTKVVAAPAFVPYVLRLTPAWPKLKAVAPTLRYDFAVLGDAFRGQGLPEEFRKVLGAIDVPTLVADGGKSPAWMHNGVQAVADAIPHPRRTTLPGQTHQVKPALLAPALINFFRAESRHGTESRDGAES</sequence>
<evidence type="ECO:0000313" key="2">
    <source>
        <dbReference type="EMBL" id="GAA5188217.1"/>
    </source>
</evidence>
<comment type="caution">
    <text evidence="2">The sequence shown here is derived from an EMBL/GenBank/DDBJ whole genome shotgun (WGS) entry which is preliminary data.</text>
</comment>